<keyword evidence="2" id="KW-1185">Reference proteome</keyword>
<dbReference type="EMBL" id="CP041372">
    <property type="protein sequence ID" value="QKS71305.1"/>
    <property type="molecule type" value="Genomic_DNA"/>
</dbReference>
<sequence length="184" mass="21450">MYHVLAVSGYKPHEIGVFNEKHEQLPFLKKAIKRKLSDLISEFGVEWITISGQAGVELWAAEACLLLQEEGVDIKLAVLAPFMEQEEKFPEKVKELYEKVWLESDFQDYITKRPYDSPAQLKLKNEFIVNKTQAMMLLYDESTEGTPKFYLEAAKKKQESTDYPIFYVTPDDIEDMIRAEQDWN</sequence>
<protein>
    <submittedName>
        <fullName evidence="1">DUF1273 family protein</fullName>
    </submittedName>
</protein>
<dbReference type="RefSeq" id="WP_176009340.1">
    <property type="nucleotide sequence ID" value="NZ_CP041372.2"/>
</dbReference>
<accession>A0A859FGH6</accession>
<dbReference type="AlphaFoldDB" id="A0A859FGH6"/>
<reference evidence="2" key="1">
    <citation type="submission" date="2019-07" db="EMBL/GenBank/DDBJ databases">
        <title>Bacillus alkalisoli sp. nov. isolated from saline soil.</title>
        <authorList>
            <person name="Sun J.-Q."/>
            <person name="Xu L."/>
        </authorList>
    </citation>
    <scope>NUCLEOTIDE SEQUENCE [LARGE SCALE GENOMIC DNA]</scope>
    <source>
        <strain evidence="2">M4U3P1</strain>
    </source>
</reference>
<evidence type="ECO:0000313" key="1">
    <source>
        <dbReference type="EMBL" id="QKS71305.1"/>
    </source>
</evidence>
<dbReference type="PIRSF" id="PIRSF021290">
    <property type="entry name" value="DUF1273"/>
    <property type="match status" value="1"/>
</dbReference>
<gene>
    <name evidence="1" type="ORF">FLK61_31855</name>
</gene>
<dbReference type="KEGG" id="psua:FLK61_31855"/>
<dbReference type="Pfam" id="PF06908">
    <property type="entry name" value="YpsA"/>
    <property type="match status" value="1"/>
</dbReference>
<evidence type="ECO:0000313" key="2">
    <source>
        <dbReference type="Proteomes" id="UP000318138"/>
    </source>
</evidence>
<dbReference type="PANTHER" id="PTHR38440:SF1">
    <property type="entry name" value="UPF0398 PROTEIN SPR0331"/>
    <property type="match status" value="1"/>
</dbReference>
<dbReference type="SUPFAM" id="SSF102405">
    <property type="entry name" value="MCP/YpsA-like"/>
    <property type="match status" value="1"/>
</dbReference>
<organism evidence="1 2">
    <name type="scientific">Paenalkalicoccus suaedae</name>
    <dbReference type="NCBI Taxonomy" id="2592382"/>
    <lineage>
        <taxon>Bacteria</taxon>
        <taxon>Bacillati</taxon>
        <taxon>Bacillota</taxon>
        <taxon>Bacilli</taxon>
        <taxon>Bacillales</taxon>
        <taxon>Bacillaceae</taxon>
        <taxon>Paenalkalicoccus</taxon>
    </lineage>
</organism>
<dbReference type="Proteomes" id="UP000318138">
    <property type="component" value="Chromosome"/>
</dbReference>
<name>A0A859FGH6_9BACI</name>
<dbReference type="PANTHER" id="PTHR38440">
    <property type="entry name" value="UPF0398 PROTEIN YPSA"/>
    <property type="match status" value="1"/>
</dbReference>
<dbReference type="InterPro" id="IPR010697">
    <property type="entry name" value="YspA"/>
</dbReference>
<dbReference type="Gene3D" id="3.40.50.450">
    <property type="match status" value="1"/>
</dbReference>
<dbReference type="NCBIfam" id="NF010181">
    <property type="entry name" value="PRK13660.1"/>
    <property type="match status" value="1"/>
</dbReference>
<proteinExistence type="predicted"/>